<dbReference type="OrthoDB" id="1668230at2759"/>
<dbReference type="SUPFAM" id="SSF47923">
    <property type="entry name" value="Ypt/Rab-GAP domain of gyp1p"/>
    <property type="match status" value="2"/>
</dbReference>
<feature type="compositionally biased region" description="Basic and acidic residues" evidence="1">
    <location>
        <begin position="357"/>
        <end position="370"/>
    </location>
</feature>
<gene>
    <name evidence="3" type="ORF">PPERSA_00151</name>
</gene>
<evidence type="ECO:0000313" key="4">
    <source>
        <dbReference type="Proteomes" id="UP000054937"/>
    </source>
</evidence>
<dbReference type="PANTHER" id="PTHR13297">
    <property type="entry name" value="TBC1 DOMAIN FAMILY MEMBER 23-RELATED"/>
    <property type="match status" value="1"/>
</dbReference>
<evidence type="ECO:0000313" key="3">
    <source>
        <dbReference type="EMBL" id="KRX01778.1"/>
    </source>
</evidence>
<dbReference type="InterPro" id="IPR000195">
    <property type="entry name" value="Rab-GAP-TBC_dom"/>
</dbReference>
<sequence length="518" mass="62249">MENQQQYQKNEQEENKEQTPKNQSDTQQIQQNQQSQQKQQIQQQKQSEEGTFLNWKKYLFDENLLTEVLKFEEWDRKDLNFPEANTLKKDLNRTRNEDPFFKKEKTQKKLQLIATFYCKQNYVNYQQGMLELVIPFLLLERKDFKLSKCYAYFSSFMNNFYPKFLIQKPLTLTVELPFLTLAIQFCEILLNYHCPRIYTILQECDINLSLAVTSWIVTLFAKDTKIQLVYEIFDQFIKKKQPNFVFYLIIGLIYQNQQKIYDTVEEDEDLLLQLFNKGLKNLQNKQQISEWFQLAEQIQQNTPQSFEHLLNICDFNKKSVMSQNEIQFILNFQVYNRFLPLYPQEIYINDYIQKEKKSPKKEQKKDEKSSPQKPQIKPKYDKNFSLTVIDLSKKQPKFPLKNEKISQPFNKKSNEIIIKQILENIDKQTHICLLVQNFQNQNDPDIQEAFEILKLLQNEYGRQYVSILLGGFNQYENFAQKINKDQNKYLQNLFYDTNNPLNNHDLILEQKSQINIFS</sequence>
<dbReference type="OMA" id="HILITEK"/>
<dbReference type="Proteomes" id="UP000054937">
    <property type="component" value="Unassembled WGS sequence"/>
</dbReference>
<keyword evidence="4" id="KW-1185">Reference proteome</keyword>
<evidence type="ECO:0000256" key="1">
    <source>
        <dbReference type="SAM" id="MobiDB-lite"/>
    </source>
</evidence>
<feature type="compositionally biased region" description="Basic and acidic residues" evidence="1">
    <location>
        <begin position="10"/>
        <end position="19"/>
    </location>
</feature>
<dbReference type="EMBL" id="LDAU01000164">
    <property type="protein sequence ID" value="KRX01778.1"/>
    <property type="molecule type" value="Genomic_DNA"/>
</dbReference>
<dbReference type="GO" id="GO:0005802">
    <property type="term" value="C:trans-Golgi network"/>
    <property type="evidence" value="ECO:0007669"/>
    <property type="project" value="TreeGrafter"/>
</dbReference>
<dbReference type="Gene3D" id="1.10.472.80">
    <property type="entry name" value="Ypt/Rab-GAP domain of gyp1p, domain 3"/>
    <property type="match status" value="1"/>
</dbReference>
<dbReference type="InterPro" id="IPR035969">
    <property type="entry name" value="Rab-GAP_TBC_sf"/>
</dbReference>
<dbReference type="GO" id="GO:0005829">
    <property type="term" value="C:cytosol"/>
    <property type="evidence" value="ECO:0007669"/>
    <property type="project" value="GOC"/>
</dbReference>
<dbReference type="Pfam" id="PF00566">
    <property type="entry name" value="RabGAP-TBC"/>
    <property type="match status" value="1"/>
</dbReference>
<proteinExistence type="predicted"/>
<organism evidence="3 4">
    <name type="scientific">Pseudocohnilembus persalinus</name>
    <name type="common">Ciliate</name>
    <dbReference type="NCBI Taxonomy" id="266149"/>
    <lineage>
        <taxon>Eukaryota</taxon>
        <taxon>Sar</taxon>
        <taxon>Alveolata</taxon>
        <taxon>Ciliophora</taxon>
        <taxon>Intramacronucleata</taxon>
        <taxon>Oligohymenophorea</taxon>
        <taxon>Scuticociliatia</taxon>
        <taxon>Philasterida</taxon>
        <taxon>Pseudocohnilembidae</taxon>
        <taxon>Pseudocohnilembus</taxon>
    </lineage>
</organism>
<dbReference type="GO" id="GO:0042147">
    <property type="term" value="P:retrograde transport, endosome to Golgi"/>
    <property type="evidence" value="ECO:0007669"/>
    <property type="project" value="InterPro"/>
</dbReference>
<comment type="caution">
    <text evidence="3">The sequence shown here is derived from an EMBL/GenBank/DDBJ whole genome shotgun (WGS) entry which is preliminary data.</text>
</comment>
<dbReference type="SMART" id="SM00164">
    <property type="entry name" value="TBC"/>
    <property type="match status" value="1"/>
</dbReference>
<dbReference type="Gene3D" id="1.10.8.270">
    <property type="entry name" value="putative rabgap domain of human tbc1 domain family member 14 like domains"/>
    <property type="match status" value="1"/>
</dbReference>
<name>A0A0V0QHV8_PSEPJ</name>
<feature type="domain" description="Rab-GAP TBC" evidence="2">
    <location>
        <begin position="64"/>
        <end position="240"/>
    </location>
</feature>
<dbReference type="InParanoid" id="A0A0V0QHV8"/>
<dbReference type="InterPro" id="IPR039755">
    <property type="entry name" value="TBC1D23"/>
</dbReference>
<feature type="region of interest" description="Disordered" evidence="1">
    <location>
        <begin position="1"/>
        <end position="43"/>
    </location>
</feature>
<feature type="compositionally biased region" description="Low complexity" evidence="1">
    <location>
        <begin position="20"/>
        <end position="43"/>
    </location>
</feature>
<dbReference type="AlphaFoldDB" id="A0A0V0QHV8"/>
<protein>
    <submittedName>
        <fullName evidence="3">Rab-GTPase-TBC domain</fullName>
    </submittedName>
</protein>
<dbReference type="PANTHER" id="PTHR13297:SF5">
    <property type="entry name" value="TBC1 DOMAIN FAMILY MEMBER 23"/>
    <property type="match status" value="1"/>
</dbReference>
<dbReference type="GO" id="GO:0099041">
    <property type="term" value="P:vesicle tethering to Golgi"/>
    <property type="evidence" value="ECO:0007669"/>
    <property type="project" value="TreeGrafter"/>
</dbReference>
<dbReference type="PROSITE" id="PS50086">
    <property type="entry name" value="TBC_RABGAP"/>
    <property type="match status" value="1"/>
</dbReference>
<feature type="region of interest" description="Disordered" evidence="1">
    <location>
        <begin position="357"/>
        <end position="378"/>
    </location>
</feature>
<reference evidence="3 4" key="1">
    <citation type="journal article" date="2015" name="Sci. Rep.">
        <title>Genome of the facultative scuticociliatosis pathogen Pseudocohnilembus persalinus provides insight into its virulence through horizontal gene transfer.</title>
        <authorList>
            <person name="Xiong J."/>
            <person name="Wang G."/>
            <person name="Cheng J."/>
            <person name="Tian M."/>
            <person name="Pan X."/>
            <person name="Warren A."/>
            <person name="Jiang C."/>
            <person name="Yuan D."/>
            <person name="Miao W."/>
        </authorList>
    </citation>
    <scope>NUCLEOTIDE SEQUENCE [LARGE SCALE GENOMIC DNA]</scope>
    <source>
        <strain evidence="3">36N120E</strain>
    </source>
</reference>
<accession>A0A0V0QHV8</accession>
<evidence type="ECO:0000259" key="2">
    <source>
        <dbReference type="PROSITE" id="PS50086"/>
    </source>
</evidence>